<gene>
    <name evidence="2" type="ORF">SAMN05660209_03366</name>
</gene>
<keyword evidence="3" id="KW-1185">Reference proteome</keyword>
<evidence type="ECO:0000313" key="2">
    <source>
        <dbReference type="EMBL" id="SDY64287.1"/>
    </source>
</evidence>
<protein>
    <submittedName>
        <fullName evidence="2">Protein N-acetyltransferase, RimJ/RimL family</fullName>
    </submittedName>
</protein>
<dbReference type="OrthoDB" id="3533156at2"/>
<dbReference type="PANTHER" id="PTHR43792:SF1">
    <property type="entry name" value="N-ACETYLTRANSFERASE DOMAIN-CONTAINING PROTEIN"/>
    <property type="match status" value="1"/>
</dbReference>
<dbReference type="STRING" id="1137993.SAMN05660209_03366"/>
<dbReference type="InterPro" id="IPR016181">
    <property type="entry name" value="Acyl_CoA_acyltransferase"/>
</dbReference>
<dbReference type="AlphaFoldDB" id="A0A1H3LIC4"/>
<evidence type="ECO:0000313" key="3">
    <source>
        <dbReference type="Proteomes" id="UP000198921"/>
    </source>
</evidence>
<dbReference type="InterPro" id="IPR000182">
    <property type="entry name" value="GNAT_dom"/>
</dbReference>
<dbReference type="SUPFAM" id="SSF55729">
    <property type="entry name" value="Acyl-CoA N-acyltransferases (Nat)"/>
    <property type="match status" value="1"/>
</dbReference>
<dbReference type="Proteomes" id="UP000198921">
    <property type="component" value="Unassembled WGS sequence"/>
</dbReference>
<dbReference type="GO" id="GO:0016747">
    <property type="term" value="F:acyltransferase activity, transferring groups other than amino-acyl groups"/>
    <property type="evidence" value="ECO:0007669"/>
    <property type="project" value="InterPro"/>
</dbReference>
<organism evidence="2 3">
    <name type="scientific">Geodermatophilus africanus</name>
    <dbReference type="NCBI Taxonomy" id="1137993"/>
    <lineage>
        <taxon>Bacteria</taxon>
        <taxon>Bacillati</taxon>
        <taxon>Actinomycetota</taxon>
        <taxon>Actinomycetes</taxon>
        <taxon>Geodermatophilales</taxon>
        <taxon>Geodermatophilaceae</taxon>
        <taxon>Geodermatophilus</taxon>
    </lineage>
</organism>
<name>A0A1H3LIC4_9ACTN</name>
<keyword evidence="2" id="KW-0808">Transferase</keyword>
<dbReference type="Gene3D" id="3.40.630.30">
    <property type="match status" value="1"/>
</dbReference>
<proteinExistence type="predicted"/>
<dbReference type="EMBL" id="FNOT01000009">
    <property type="protein sequence ID" value="SDY64287.1"/>
    <property type="molecule type" value="Genomic_DNA"/>
</dbReference>
<sequence>MTAAGGDLRTARLRLRAWTTRRDDLARLVDLYGRPEVTRWLGGTPSVPPVELVARWRAVARSDDRFGVWAVELAGTATVAGTVLLKPLPHGVGEVEVGWHLHPDSWGHGYATEAARAVVDRGFEAGLPEVYAVVRPGNTASVAVCTRLGMTPLGRMRRWYDVELDAFRLMAPVVVD</sequence>
<reference evidence="3" key="1">
    <citation type="submission" date="2016-10" db="EMBL/GenBank/DDBJ databases">
        <authorList>
            <person name="Varghese N."/>
            <person name="Submissions S."/>
        </authorList>
    </citation>
    <scope>NUCLEOTIDE SEQUENCE [LARGE SCALE GENOMIC DNA]</scope>
    <source>
        <strain evidence="3">DSM 45422</strain>
    </source>
</reference>
<dbReference type="Pfam" id="PF13302">
    <property type="entry name" value="Acetyltransf_3"/>
    <property type="match status" value="1"/>
</dbReference>
<dbReference type="PANTHER" id="PTHR43792">
    <property type="entry name" value="GNAT FAMILY, PUTATIVE (AFU_ORTHOLOGUE AFUA_3G00765)-RELATED-RELATED"/>
    <property type="match status" value="1"/>
</dbReference>
<dbReference type="PROSITE" id="PS51186">
    <property type="entry name" value="GNAT"/>
    <property type="match status" value="1"/>
</dbReference>
<accession>A0A1H3LIC4</accession>
<evidence type="ECO:0000259" key="1">
    <source>
        <dbReference type="PROSITE" id="PS51186"/>
    </source>
</evidence>
<feature type="domain" description="N-acetyltransferase" evidence="1">
    <location>
        <begin position="13"/>
        <end position="174"/>
    </location>
</feature>
<dbReference type="RefSeq" id="WP_091158684.1">
    <property type="nucleotide sequence ID" value="NZ_FNOT01000009.1"/>
</dbReference>
<dbReference type="InterPro" id="IPR051531">
    <property type="entry name" value="N-acetyltransferase"/>
</dbReference>